<protein>
    <submittedName>
        <fullName evidence="8">CoA ester lyase</fullName>
    </submittedName>
</protein>
<dbReference type="EMBL" id="JADQAZ010000002">
    <property type="protein sequence ID" value="MBT0958271.1"/>
    <property type="molecule type" value="Genomic_DNA"/>
</dbReference>
<reference evidence="8 9" key="1">
    <citation type="journal article" date="2021" name="Arch. Microbiol.">
        <title>Harenicola maris gen. nov., sp. nov. isolated from the Sea of Japan shallow sediments.</title>
        <authorList>
            <person name="Romanenko L.A."/>
            <person name="Kurilenko V.V."/>
            <person name="Chernysheva N.Y."/>
            <person name="Tekutyeva L.A."/>
            <person name="Velansky P.V."/>
            <person name="Svetashev V.I."/>
            <person name="Isaeva M.P."/>
        </authorList>
    </citation>
    <scope>NUCLEOTIDE SEQUENCE [LARGE SCALE GENOMIC DNA]</scope>
    <source>
        <strain evidence="8 9">KMM 3653</strain>
    </source>
</reference>
<evidence type="ECO:0000256" key="5">
    <source>
        <dbReference type="PIRSR" id="PIRSR015582-1"/>
    </source>
</evidence>
<dbReference type="GO" id="GO:0000287">
    <property type="term" value="F:magnesium ion binding"/>
    <property type="evidence" value="ECO:0007669"/>
    <property type="project" value="TreeGrafter"/>
</dbReference>
<keyword evidence="4 6" id="KW-0460">Magnesium</keyword>
<name>A0AAP2G8F2_9RHOB</name>
<dbReference type="GO" id="GO:0006107">
    <property type="term" value="P:oxaloacetate metabolic process"/>
    <property type="evidence" value="ECO:0007669"/>
    <property type="project" value="TreeGrafter"/>
</dbReference>
<feature type="binding site" evidence="5">
    <location>
        <position position="117"/>
    </location>
    <ligand>
        <name>substrate</name>
    </ligand>
</feature>
<proteinExistence type="inferred from homology"/>
<evidence type="ECO:0000256" key="2">
    <source>
        <dbReference type="ARBA" id="ARBA00005568"/>
    </source>
</evidence>
<feature type="domain" description="HpcH/HpaI aldolase/citrate lyase" evidence="7">
    <location>
        <begin position="9"/>
        <end position="210"/>
    </location>
</feature>
<dbReference type="Proteomes" id="UP001315686">
    <property type="component" value="Unassembled WGS sequence"/>
</dbReference>
<dbReference type="SUPFAM" id="SSF51621">
    <property type="entry name" value="Phosphoenolpyruvate/pyruvate domain"/>
    <property type="match status" value="1"/>
</dbReference>
<keyword evidence="3 6" id="KW-0479">Metal-binding</keyword>
<evidence type="ECO:0000256" key="4">
    <source>
        <dbReference type="ARBA" id="ARBA00022842"/>
    </source>
</evidence>
<evidence type="ECO:0000256" key="3">
    <source>
        <dbReference type="ARBA" id="ARBA00022723"/>
    </source>
</evidence>
<accession>A0AAP2G8F2</accession>
<dbReference type="RefSeq" id="WP_327794480.1">
    <property type="nucleotide sequence ID" value="NZ_JADQAZ010000002.1"/>
</dbReference>
<keyword evidence="9" id="KW-1185">Reference proteome</keyword>
<dbReference type="InterPro" id="IPR005000">
    <property type="entry name" value="Aldolase/citrate-lyase_domain"/>
</dbReference>
<gene>
    <name evidence="8" type="ORF">IV417_12810</name>
</gene>
<sequence>MVTPQEIRLPLFVPADRPERFEKAAASGADAVILDLEDAVARDGKERARALLRSDFTDLPVLLRINGIGTPWHDADIAAAGALDLAAVILPKAEHPGEVAALCQRIAGALPVMALIETAAGLAQARAIAALPGVCRLVFGSIDFCADLGCAHLREVLLPARSELVLASRLAGIAAPVDGVTAQIDDLSESYEDAVHARALGMSGKLCIHPRQIAEVRRAFAPTPQEVDWARRVLASGDGAVSVGGAMIDAPVRMRARSILAQAGVAG</sequence>
<comment type="cofactor">
    <cofactor evidence="1">
        <name>Mg(2+)</name>
        <dbReference type="ChEBI" id="CHEBI:18420"/>
    </cofactor>
</comment>
<dbReference type="GO" id="GO:0016829">
    <property type="term" value="F:lyase activity"/>
    <property type="evidence" value="ECO:0007669"/>
    <property type="project" value="UniProtKB-KW"/>
</dbReference>
<dbReference type="InterPro" id="IPR040442">
    <property type="entry name" value="Pyrv_kinase-like_dom_sf"/>
</dbReference>
<keyword evidence="8" id="KW-0456">Lyase</keyword>
<evidence type="ECO:0000313" key="8">
    <source>
        <dbReference type="EMBL" id="MBT0958271.1"/>
    </source>
</evidence>
<evidence type="ECO:0000256" key="1">
    <source>
        <dbReference type="ARBA" id="ARBA00001946"/>
    </source>
</evidence>
<dbReference type="Pfam" id="PF03328">
    <property type="entry name" value="HpcH_HpaI"/>
    <property type="match status" value="1"/>
</dbReference>
<dbReference type="PANTHER" id="PTHR32308">
    <property type="entry name" value="LYASE BETA SUBUNIT, PUTATIVE (AFU_ORTHOLOGUE AFUA_4G13030)-RELATED"/>
    <property type="match status" value="1"/>
</dbReference>
<evidence type="ECO:0000313" key="9">
    <source>
        <dbReference type="Proteomes" id="UP001315686"/>
    </source>
</evidence>
<dbReference type="AlphaFoldDB" id="A0AAP2G8F2"/>
<evidence type="ECO:0000259" key="7">
    <source>
        <dbReference type="Pfam" id="PF03328"/>
    </source>
</evidence>
<feature type="binding site" evidence="6">
    <location>
        <position position="117"/>
    </location>
    <ligand>
        <name>Mg(2+)</name>
        <dbReference type="ChEBI" id="CHEBI:18420"/>
    </ligand>
</feature>
<comment type="similarity">
    <text evidence="2">Belongs to the HpcH/HpaI aldolase family.</text>
</comment>
<dbReference type="InterPro" id="IPR015813">
    <property type="entry name" value="Pyrv/PenolPyrv_kinase-like_dom"/>
</dbReference>
<evidence type="ECO:0000256" key="6">
    <source>
        <dbReference type="PIRSR" id="PIRSR015582-2"/>
    </source>
</evidence>
<dbReference type="PIRSF" id="PIRSF015582">
    <property type="entry name" value="Cit_lyase_B"/>
    <property type="match status" value="1"/>
</dbReference>
<feature type="binding site" evidence="5">
    <location>
        <position position="64"/>
    </location>
    <ligand>
        <name>substrate</name>
    </ligand>
</feature>
<feature type="binding site" evidence="6">
    <location>
        <position position="143"/>
    </location>
    <ligand>
        <name>Mg(2+)</name>
        <dbReference type="ChEBI" id="CHEBI:18420"/>
    </ligand>
</feature>
<comment type="caution">
    <text evidence="8">The sequence shown here is derived from an EMBL/GenBank/DDBJ whole genome shotgun (WGS) entry which is preliminary data.</text>
</comment>
<dbReference type="InterPro" id="IPR011206">
    <property type="entry name" value="Citrate_lyase_beta/mcl1/mcl2"/>
</dbReference>
<dbReference type="PANTHER" id="PTHR32308:SF10">
    <property type="entry name" value="CITRATE LYASE SUBUNIT BETA"/>
    <property type="match status" value="1"/>
</dbReference>
<organism evidence="8 9">
    <name type="scientific">Harenicola maris</name>
    <dbReference type="NCBI Taxonomy" id="2841044"/>
    <lineage>
        <taxon>Bacteria</taxon>
        <taxon>Pseudomonadati</taxon>
        <taxon>Pseudomonadota</taxon>
        <taxon>Alphaproteobacteria</taxon>
        <taxon>Rhodobacterales</taxon>
        <taxon>Paracoccaceae</taxon>
        <taxon>Harenicola</taxon>
    </lineage>
</organism>
<dbReference type="Gene3D" id="3.20.20.60">
    <property type="entry name" value="Phosphoenolpyruvate-binding domains"/>
    <property type="match status" value="1"/>
</dbReference>